<dbReference type="OrthoDB" id="5358398at2759"/>
<reference evidence="2 3" key="1">
    <citation type="journal article" date="2016" name="Mol. Biol. Evol.">
        <title>Comparative Genomics of Early-Diverging Mushroom-Forming Fungi Provides Insights into the Origins of Lignocellulose Decay Capabilities.</title>
        <authorList>
            <person name="Nagy L.G."/>
            <person name="Riley R."/>
            <person name="Tritt A."/>
            <person name="Adam C."/>
            <person name="Daum C."/>
            <person name="Floudas D."/>
            <person name="Sun H."/>
            <person name="Yadav J.S."/>
            <person name="Pangilinan J."/>
            <person name="Larsson K.H."/>
            <person name="Matsuura K."/>
            <person name="Barry K."/>
            <person name="Labutti K."/>
            <person name="Kuo R."/>
            <person name="Ohm R.A."/>
            <person name="Bhattacharya S.S."/>
            <person name="Shirouzu T."/>
            <person name="Yoshinaga Y."/>
            <person name="Martin F.M."/>
            <person name="Grigoriev I.V."/>
            <person name="Hibbett D.S."/>
        </authorList>
    </citation>
    <scope>NUCLEOTIDE SEQUENCE [LARGE SCALE GENOMIC DNA]</scope>
    <source>
        <strain evidence="2 3">HHB12029</strain>
    </source>
</reference>
<proteinExistence type="predicted"/>
<feature type="non-terminal residue" evidence="2">
    <location>
        <position position="104"/>
    </location>
</feature>
<feature type="domain" description="Luciferase" evidence="1">
    <location>
        <begin position="25"/>
        <end position="86"/>
    </location>
</feature>
<protein>
    <recommendedName>
        <fullName evidence="1">Luciferase domain-containing protein</fullName>
    </recommendedName>
</protein>
<dbReference type="InParanoid" id="A0A165F957"/>
<organism evidence="2 3">
    <name type="scientific">Exidia glandulosa HHB12029</name>
    <dbReference type="NCBI Taxonomy" id="1314781"/>
    <lineage>
        <taxon>Eukaryota</taxon>
        <taxon>Fungi</taxon>
        <taxon>Dikarya</taxon>
        <taxon>Basidiomycota</taxon>
        <taxon>Agaricomycotina</taxon>
        <taxon>Agaricomycetes</taxon>
        <taxon>Auriculariales</taxon>
        <taxon>Exidiaceae</taxon>
        <taxon>Exidia</taxon>
    </lineage>
</organism>
<dbReference type="AlphaFoldDB" id="A0A165F957"/>
<dbReference type="Pfam" id="PF17648">
    <property type="entry name" value="Luciferase"/>
    <property type="match status" value="1"/>
</dbReference>
<evidence type="ECO:0000259" key="1">
    <source>
        <dbReference type="Pfam" id="PF17648"/>
    </source>
</evidence>
<keyword evidence="3" id="KW-1185">Reference proteome</keyword>
<name>A0A165F957_EXIGL</name>
<sequence>MLTIHAHSPSPHTQPPDAHIILQQPEGTLRVSLHERDAEEVCAKGWAHPVSHRFVLPMRRDRHEVELYDVPRDAAELAVVLEIVEAGVKYLRSQAADMLCNEIL</sequence>
<gene>
    <name evidence="2" type="ORF">EXIGLDRAFT_722584</name>
</gene>
<evidence type="ECO:0000313" key="3">
    <source>
        <dbReference type="Proteomes" id="UP000077266"/>
    </source>
</evidence>
<evidence type="ECO:0000313" key="2">
    <source>
        <dbReference type="EMBL" id="KZV88611.1"/>
    </source>
</evidence>
<dbReference type="InterPro" id="IPR040841">
    <property type="entry name" value="Luciferase_dom"/>
</dbReference>
<dbReference type="EMBL" id="KV426096">
    <property type="protein sequence ID" value="KZV88611.1"/>
    <property type="molecule type" value="Genomic_DNA"/>
</dbReference>
<accession>A0A165F957</accession>
<dbReference type="Proteomes" id="UP000077266">
    <property type="component" value="Unassembled WGS sequence"/>
</dbReference>